<protein>
    <submittedName>
        <fullName evidence="2">Uncharacterized protein</fullName>
    </submittedName>
</protein>
<reference evidence="2 3" key="1">
    <citation type="submission" date="2020-04" db="EMBL/GenBank/DDBJ databases">
        <authorList>
            <person name="Alioto T."/>
            <person name="Alioto T."/>
            <person name="Gomez Garrido J."/>
        </authorList>
    </citation>
    <scope>NUCLEOTIDE SEQUENCE [LARGE SCALE GENOMIC DNA]</scope>
</reference>
<keyword evidence="1" id="KW-0472">Membrane</keyword>
<feature type="non-terminal residue" evidence="2">
    <location>
        <position position="1"/>
    </location>
</feature>
<evidence type="ECO:0000256" key="1">
    <source>
        <dbReference type="SAM" id="Phobius"/>
    </source>
</evidence>
<keyword evidence="3" id="KW-1185">Reference proteome</keyword>
<sequence>MPRRYQTMDLEGQTRSMSFFNKIWGSRSFLEKIFIISIGTLTASTVGLAIATGVLDAK</sequence>
<dbReference type="EMBL" id="CADEPI010001288">
    <property type="protein sequence ID" value="CAB3389143.1"/>
    <property type="molecule type" value="Genomic_DNA"/>
</dbReference>
<dbReference type="Proteomes" id="UP000494165">
    <property type="component" value="Unassembled WGS sequence"/>
</dbReference>
<proteinExistence type="predicted"/>
<keyword evidence="1" id="KW-1133">Transmembrane helix</keyword>
<name>A0A8S1DYH6_9INSE</name>
<gene>
    <name evidence="2" type="ORF">CLODIP_2_CD00698</name>
</gene>
<keyword evidence="1" id="KW-0812">Transmembrane</keyword>
<accession>A0A8S1DYH6</accession>
<feature type="transmembrane region" description="Helical" evidence="1">
    <location>
        <begin position="33"/>
        <end position="55"/>
    </location>
</feature>
<evidence type="ECO:0000313" key="2">
    <source>
        <dbReference type="EMBL" id="CAB3389143.1"/>
    </source>
</evidence>
<comment type="caution">
    <text evidence="2">The sequence shown here is derived from an EMBL/GenBank/DDBJ whole genome shotgun (WGS) entry which is preliminary data.</text>
</comment>
<evidence type="ECO:0000313" key="3">
    <source>
        <dbReference type="Proteomes" id="UP000494165"/>
    </source>
</evidence>
<dbReference type="AlphaFoldDB" id="A0A8S1DYH6"/>
<organism evidence="2 3">
    <name type="scientific">Cloeon dipterum</name>
    <dbReference type="NCBI Taxonomy" id="197152"/>
    <lineage>
        <taxon>Eukaryota</taxon>
        <taxon>Metazoa</taxon>
        <taxon>Ecdysozoa</taxon>
        <taxon>Arthropoda</taxon>
        <taxon>Hexapoda</taxon>
        <taxon>Insecta</taxon>
        <taxon>Pterygota</taxon>
        <taxon>Palaeoptera</taxon>
        <taxon>Ephemeroptera</taxon>
        <taxon>Pisciforma</taxon>
        <taxon>Baetidae</taxon>
        <taxon>Cloeon</taxon>
    </lineage>
</organism>